<feature type="domain" description="PLD phosphodiesterase" evidence="6">
    <location>
        <begin position="452"/>
        <end position="479"/>
    </location>
</feature>
<dbReference type="PANTHER" id="PTHR43856:SF1">
    <property type="entry name" value="MITOCHONDRIAL CARDIOLIPIN HYDROLASE"/>
    <property type="match status" value="1"/>
</dbReference>
<evidence type="ECO:0000313" key="11">
    <source>
        <dbReference type="Proteomes" id="UP000015381"/>
    </source>
</evidence>
<keyword evidence="1" id="KW-0378">Hydrolase</keyword>
<dbReference type="PANTHER" id="PTHR43856">
    <property type="entry name" value="CARDIOLIPIN HYDROLASE"/>
    <property type="match status" value="1"/>
</dbReference>
<evidence type="ECO:0000256" key="2">
    <source>
        <dbReference type="ARBA" id="ARBA00022963"/>
    </source>
</evidence>
<dbReference type="STRING" id="1033806.HTIA_0625"/>
<dbReference type="CDD" id="cd09128">
    <property type="entry name" value="PLDc_unchar1_2"/>
    <property type="match status" value="1"/>
</dbReference>
<dbReference type="GeneID" id="23798044"/>
<dbReference type="InterPro" id="IPR001736">
    <property type="entry name" value="PLipase_D/transphosphatidylase"/>
</dbReference>
<proteinExistence type="predicted"/>
<dbReference type="eggNOG" id="arCOG02039">
    <property type="taxonomic scope" value="Archaea"/>
</dbReference>
<dbReference type="InterPro" id="IPR025202">
    <property type="entry name" value="PLD-like_dom"/>
</dbReference>
<keyword evidence="11" id="KW-1185">Reference proteome</keyword>
<dbReference type="EC" id="2.7.8.-" evidence="9"/>
<name>F7PP59_9EURY</name>
<dbReference type="InterPro" id="IPR051406">
    <property type="entry name" value="PLD_domain"/>
</dbReference>
<keyword evidence="5" id="KW-0812">Transmembrane</keyword>
<organism evidence="9 10">
    <name type="scientific">Halorhabdus tiamatea SARL4B</name>
    <dbReference type="NCBI Taxonomy" id="1033806"/>
    <lineage>
        <taxon>Archaea</taxon>
        <taxon>Methanobacteriati</taxon>
        <taxon>Methanobacteriota</taxon>
        <taxon>Stenosarchaea group</taxon>
        <taxon>Halobacteria</taxon>
        <taxon>Halobacteriales</taxon>
        <taxon>Haloarculaceae</taxon>
        <taxon>Halorhabdus</taxon>
    </lineage>
</organism>
<dbReference type="Gene3D" id="3.30.870.10">
    <property type="entry name" value="Endonuclease Chain A"/>
    <property type="match status" value="2"/>
</dbReference>
<evidence type="ECO:0000256" key="1">
    <source>
        <dbReference type="ARBA" id="ARBA00022801"/>
    </source>
</evidence>
<dbReference type="HOGENOM" id="CLU_026762_0_0_2"/>
<reference evidence="9 10" key="1">
    <citation type="journal article" date="2011" name="J. Bacteriol.">
        <title>Genome sequence of Halorhabdus tiamatea, the first archaeon isolated from a deep-sea anoxic brine lake.</title>
        <authorList>
            <person name="Antunes A."/>
            <person name="Alam I."/>
            <person name="Bajic V.B."/>
            <person name="Stingl U."/>
        </authorList>
    </citation>
    <scope>NUCLEOTIDE SEQUENCE [LARGE SCALE GENOMIC DNA]</scope>
    <source>
        <strain evidence="9 10">SARL4B</strain>
    </source>
</reference>
<evidence type="ECO:0000256" key="4">
    <source>
        <dbReference type="SAM" id="MobiDB-lite"/>
    </source>
</evidence>
<keyword evidence="2" id="KW-0442">Lipid degradation</keyword>
<evidence type="ECO:0000259" key="7">
    <source>
        <dbReference type="PROSITE" id="PS51841"/>
    </source>
</evidence>
<reference evidence="8 11" key="3">
    <citation type="journal article" date="2014" name="Environ. Microbiol.">
        <title>Halorhabdus tiamatea: proteogenomics and glycosidase activity measurements identify the first cultivated euryarchaeon from a deep-sea anoxic brine lake as potential polysaccharide degrader.</title>
        <authorList>
            <person name="Werner J."/>
            <person name="Ferrer M."/>
            <person name="Michel G."/>
            <person name="Mann A.J."/>
            <person name="Huang S."/>
            <person name="Juarez S."/>
            <person name="Ciordia S."/>
            <person name="Albar J.P."/>
            <person name="Alcaide M."/>
            <person name="La Cono V."/>
            <person name="Yakimov M.M."/>
            <person name="Antunes A."/>
            <person name="Taborda M."/>
            <person name="Da Costa M.S."/>
            <person name="Amann R.I."/>
            <person name="Gloeckner F.O."/>
            <person name="Golyshina O.V."/>
            <person name="Golyshin P.N."/>
            <person name="Teeling H."/>
        </authorList>
    </citation>
    <scope>NUCLEOTIDE SEQUENCE [LARGE SCALE GENOMIC DNA]</scope>
    <source>
        <strain evidence="11">SARL4B</strain>
        <strain evidence="8">Type strain: SARL4B</strain>
    </source>
</reference>
<feature type="domain" description="LTD" evidence="7">
    <location>
        <begin position="25"/>
        <end position="139"/>
    </location>
</feature>
<dbReference type="AlphaFoldDB" id="F7PP59"/>
<dbReference type="PATRIC" id="fig|1033806.12.peg.620"/>
<dbReference type="InterPro" id="IPR001322">
    <property type="entry name" value="Lamin_tail_dom"/>
</dbReference>
<dbReference type="Proteomes" id="UP000015381">
    <property type="component" value="Chromosome I"/>
</dbReference>
<gene>
    <name evidence="9" type="ORF">HLRTI_000741</name>
    <name evidence="8" type="ORF">HTIA_0625</name>
</gene>
<dbReference type="PROSITE" id="PS50035">
    <property type="entry name" value="PLD"/>
    <property type="match status" value="1"/>
</dbReference>
<dbReference type="Pfam" id="PF13091">
    <property type="entry name" value="PLDc_2"/>
    <property type="match status" value="2"/>
</dbReference>
<evidence type="ECO:0000313" key="10">
    <source>
        <dbReference type="Proteomes" id="UP000003861"/>
    </source>
</evidence>
<dbReference type="PROSITE" id="PS51841">
    <property type="entry name" value="LTD"/>
    <property type="match status" value="1"/>
</dbReference>
<dbReference type="GO" id="GO:0016042">
    <property type="term" value="P:lipid catabolic process"/>
    <property type="evidence" value="ECO:0007669"/>
    <property type="project" value="UniProtKB-KW"/>
</dbReference>
<dbReference type="KEGG" id="hti:HTIA_0625"/>
<dbReference type="EMBL" id="HF571520">
    <property type="protein sequence ID" value="CCQ32769.1"/>
    <property type="molecule type" value="Genomic_DNA"/>
</dbReference>
<keyword evidence="5" id="KW-1133">Transmembrane helix</keyword>
<evidence type="ECO:0000259" key="6">
    <source>
        <dbReference type="PROSITE" id="PS50035"/>
    </source>
</evidence>
<dbReference type="Proteomes" id="UP000003861">
    <property type="component" value="Unassembled WGS sequence"/>
</dbReference>
<accession>F7PP59</accession>
<dbReference type="GO" id="GO:0016891">
    <property type="term" value="F:RNA endonuclease activity producing 5'-phosphomonoesters, hydrolytic mechanism"/>
    <property type="evidence" value="ECO:0007669"/>
    <property type="project" value="TreeGrafter"/>
</dbReference>
<dbReference type="SUPFAM" id="SSF56024">
    <property type="entry name" value="Phospholipase D/nuclease"/>
    <property type="match status" value="2"/>
</dbReference>
<dbReference type="EMBL" id="AFNT02000006">
    <property type="protein sequence ID" value="ERJ07147.1"/>
    <property type="molecule type" value="Genomic_DNA"/>
</dbReference>
<protein>
    <submittedName>
        <fullName evidence="9">Cardiolipin synthase protein</fullName>
        <ecNumber evidence="9">2.7.8.-</ecNumber>
    </submittedName>
    <submittedName>
        <fullName evidence="8">Phospholipase D</fullName>
    </submittedName>
</protein>
<sequence>MRRALACLVVVVLAGTFGAGVVVAEHDSNAPEATGPNVSIAAIYPNPVTEGDAGEYVVLSAPAETNLTGWTLADDHSTARLPNATVSGRIALSTDPARVATLTDSPVSALDGHVPLANGGENLTLQDGQQIVDSVGYENAPEGELGRVENGSIAWEPLGKTDFDVRRGNGGAVRTFVLPDAGGLPVEVLSSADDRIMVAAYTFTSRDATEALLAASERGVDVRLLVEGGPVGGMSRRQARLLDRLSDSGVRVNAVGGDAARVDHHHAKYAVVDDRAMVLTENWKPAGMGGRSSRGWGVVLSDSGIVESLVDTFRADAGWRDAIPWREFRSGREFSDPTPSNGSYPTRHAPQRHDAKSVSLLVAPDNAEEAVIERLDAAETSIDVVQASVGGANQSFVRALKRAAERGVEVRLLLSRAWYAAEENRAVTDRLEQWAQKVDAPLSVRLARPRDRFGKIHAKGVVVDGETALVGSLNWNDHSARENREVVVALAGEGPAGYFGRVFADDWAAAVWRLSVGLAVLVAVAALVAVLVGRRIEFADAGGSPGEERLLAEDFGDIPDQES</sequence>
<keyword evidence="3" id="KW-0443">Lipid metabolism</keyword>
<evidence type="ECO:0000256" key="3">
    <source>
        <dbReference type="ARBA" id="ARBA00023098"/>
    </source>
</evidence>
<dbReference type="RefSeq" id="WP_008527918.1">
    <property type="nucleotide sequence ID" value="NC_021921.1"/>
</dbReference>
<keyword evidence="5" id="KW-0472">Membrane</keyword>
<feature type="region of interest" description="Disordered" evidence="4">
    <location>
        <begin position="330"/>
        <end position="353"/>
    </location>
</feature>
<evidence type="ECO:0000313" key="9">
    <source>
        <dbReference type="EMBL" id="ERJ07147.1"/>
    </source>
</evidence>
<evidence type="ECO:0000256" key="5">
    <source>
        <dbReference type="SAM" id="Phobius"/>
    </source>
</evidence>
<keyword evidence="9" id="KW-0808">Transferase</keyword>
<dbReference type="SMART" id="SM00155">
    <property type="entry name" value="PLDc"/>
    <property type="match status" value="2"/>
</dbReference>
<evidence type="ECO:0000313" key="8">
    <source>
        <dbReference type="EMBL" id="CCQ32769.1"/>
    </source>
</evidence>
<reference evidence="9 10" key="2">
    <citation type="journal article" date="2013" name="PLoS ONE">
        <title>INDIGO - INtegrated Data Warehouse of MIcrobial GenOmes with Examples from the Red Sea Extremophiles.</title>
        <authorList>
            <person name="Alam I."/>
            <person name="Antunes A."/>
            <person name="Kamau A.A."/>
            <person name="Ba Alawi W."/>
            <person name="Kalkatawi M."/>
            <person name="Stingl U."/>
            <person name="Bajic V.B."/>
        </authorList>
    </citation>
    <scope>NUCLEOTIDE SEQUENCE [LARGE SCALE GENOMIC DNA]</scope>
    <source>
        <strain evidence="9 10">SARL4B</strain>
    </source>
</reference>
<feature type="transmembrane region" description="Helical" evidence="5">
    <location>
        <begin position="510"/>
        <end position="532"/>
    </location>
</feature>
<dbReference type="GO" id="GO:0016740">
    <property type="term" value="F:transferase activity"/>
    <property type="evidence" value="ECO:0007669"/>
    <property type="project" value="UniProtKB-KW"/>
</dbReference>